<gene>
    <name evidence="1" type="ORF">LOD99_9765</name>
</gene>
<keyword evidence="2" id="KW-1185">Reference proteome</keyword>
<dbReference type="EMBL" id="JAKMXF010000004">
    <property type="protein sequence ID" value="KAI6661882.1"/>
    <property type="molecule type" value="Genomic_DNA"/>
</dbReference>
<accession>A0AAV7KKE0</accession>
<dbReference type="Proteomes" id="UP001165289">
    <property type="component" value="Unassembled WGS sequence"/>
</dbReference>
<proteinExistence type="predicted"/>
<evidence type="ECO:0000313" key="1">
    <source>
        <dbReference type="EMBL" id="KAI6661882.1"/>
    </source>
</evidence>
<comment type="caution">
    <text evidence="1">The sequence shown here is derived from an EMBL/GenBank/DDBJ whole genome shotgun (WGS) entry which is preliminary data.</text>
</comment>
<dbReference type="AlphaFoldDB" id="A0AAV7KKE0"/>
<name>A0AAV7KKE0_9METZ</name>
<protein>
    <submittedName>
        <fullName evidence="1">Uncharacterized protein</fullName>
    </submittedName>
</protein>
<evidence type="ECO:0000313" key="2">
    <source>
        <dbReference type="Proteomes" id="UP001165289"/>
    </source>
</evidence>
<organism evidence="1 2">
    <name type="scientific">Oopsacas minuta</name>
    <dbReference type="NCBI Taxonomy" id="111878"/>
    <lineage>
        <taxon>Eukaryota</taxon>
        <taxon>Metazoa</taxon>
        <taxon>Porifera</taxon>
        <taxon>Hexactinellida</taxon>
        <taxon>Hexasterophora</taxon>
        <taxon>Lyssacinosida</taxon>
        <taxon>Leucopsacidae</taxon>
        <taxon>Oopsacas</taxon>
    </lineage>
</organism>
<reference evidence="1 2" key="1">
    <citation type="journal article" date="2023" name="BMC Biol.">
        <title>The compact genome of the sponge Oopsacas minuta (Hexactinellida) is lacking key metazoan core genes.</title>
        <authorList>
            <person name="Santini S."/>
            <person name="Schenkelaars Q."/>
            <person name="Jourda C."/>
            <person name="Duchesne M."/>
            <person name="Belahbib H."/>
            <person name="Rocher C."/>
            <person name="Selva M."/>
            <person name="Riesgo A."/>
            <person name="Vervoort M."/>
            <person name="Leys S.P."/>
            <person name="Kodjabachian L."/>
            <person name="Le Bivic A."/>
            <person name="Borchiellini C."/>
            <person name="Claverie J.M."/>
            <person name="Renard E."/>
        </authorList>
    </citation>
    <scope>NUCLEOTIDE SEQUENCE [LARGE SCALE GENOMIC DNA]</scope>
    <source>
        <strain evidence="1">SPO-2</strain>
    </source>
</reference>
<sequence length="137" mass="15542">MNSPSMSLISYHSKLKSIIRTSHPRRWTFMATLNDIIRDTDNDIGGLRLGRELSRLRKKVDIKNDVQRSICKEKLHDGAYTPWEFIRAISQTIGHIKAENTNDTEDTLSSSDSEYENDEIVLSGKSCVVCPSIRTAT</sequence>